<organism evidence="6">
    <name type="scientific">uncultured marine thaumarchaeote KM3_12_C10</name>
    <dbReference type="NCBI Taxonomy" id="1455998"/>
    <lineage>
        <taxon>Archaea</taxon>
        <taxon>Nitrososphaerota</taxon>
        <taxon>environmental samples</taxon>
    </lineage>
</organism>
<dbReference type="GO" id="GO:0008033">
    <property type="term" value="P:tRNA processing"/>
    <property type="evidence" value="ECO:0007669"/>
    <property type="project" value="UniProtKB-KW"/>
</dbReference>
<dbReference type="PANTHER" id="PTHR12682:SF11">
    <property type="entry name" value="PROTEIN ARCHEASE"/>
    <property type="match status" value="1"/>
</dbReference>
<evidence type="ECO:0000256" key="1">
    <source>
        <dbReference type="ARBA" id="ARBA00007963"/>
    </source>
</evidence>
<dbReference type="AlphaFoldDB" id="A0A075G832"/>
<evidence type="ECO:0000256" key="3">
    <source>
        <dbReference type="ARBA" id="ARBA00022723"/>
    </source>
</evidence>
<feature type="domain" description="Archease" evidence="5">
    <location>
        <begin position="3"/>
        <end position="137"/>
    </location>
</feature>
<dbReference type="InterPro" id="IPR036820">
    <property type="entry name" value="Archease_dom_sf"/>
</dbReference>
<dbReference type="PANTHER" id="PTHR12682">
    <property type="entry name" value="ARCHEASE"/>
    <property type="match status" value="1"/>
</dbReference>
<accession>A0A075G832</accession>
<keyword evidence="4" id="KW-0106">Calcium</keyword>
<keyword evidence="2" id="KW-0819">tRNA processing</keyword>
<name>A0A075G832_9ARCH</name>
<evidence type="ECO:0000259" key="5">
    <source>
        <dbReference type="Pfam" id="PF01951"/>
    </source>
</evidence>
<comment type="similarity">
    <text evidence="1">Belongs to the archease family.</text>
</comment>
<sequence length="138" mass="15789">MSYKTLEHATDAIIEVTADNLKDAFKIAGISVIETILDISKVEEKGSKKIIVKGKDLEYLLYNWLEEIIILTITDGFAGKRILIEISKDSEWEITAEVFGEDINLSKHEFKVEIKSPTFHDMRIEQNGNVVMRYLLDL</sequence>
<evidence type="ECO:0000256" key="4">
    <source>
        <dbReference type="ARBA" id="ARBA00022837"/>
    </source>
</evidence>
<dbReference type="InterPro" id="IPR023572">
    <property type="entry name" value="Archease_dom"/>
</dbReference>
<keyword evidence="3" id="KW-0479">Metal-binding</keyword>
<evidence type="ECO:0000256" key="2">
    <source>
        <dbReference type="ARBA" id="ARBA00022694"/>
    </source>
</evidence>
<dbReference type="SUPFAM" id="SSF69819">
    <property type="entry name" value="MTH1598-like"/>
    <property type="match status" value="1"/>
</dbReference>
<reference evidence="6" key="1">
    <citation type="journal article" date="2014" name="Genome Biol. Evol.">
        <title>Pangenome evidence for extensive interdomain horizontal transfer affecting lineage core and shell genes in uncultured planktonic thaumarchaeota and euryarchaeota.</title>
        <authorList>
            <person name="Deschamps P."/>
            <person name="Zivanovic Y."/>
            <person name="Moreira D."/>
            <person name="Rodriguez-Valera F."/>
            <person name="Lopez-Garcia P."/>
        </authorList>
    </citation>
    <scope>NUCLEOTIDE SEQUENCE</scope>
</reference>
<evidence type="ECO:0000313" key="6">
    <source>
        <dbReference type="EMBL" id="AIF00171.1"/>
    </source>
</evidence>
<dbReference type="EMBL" id="KF900582">
    <property type="protein sequence ID" value="AIF00171.1"/>
    <property type="molecule type" value="Genomic_DNA"/>
</dbReference>
<dbReference type="Gene3D" id="3.55.10.10">
    <property type="entry name" value="Archease domain"/>
    <property type="match status" value="1"/>
</dbReference>
<protein>
    <recommendedName>
        <fullName evidence="5">Archease domain-containing protein</fullName>
    </recommendedName>
</protein>
<dbReference type="InterPro" id="IPR002804">
    <property type="entry name" value="Archease"/>
</dbReference>
<proteinExistence type="inferred from homology"/>
<dbReference type="GO" id="GO:0046872">
    <property type="term" value="F:metal ion binding"/>
    <property type="evidence" value="ECO:0007669"/>
    <property type="project" value="UniProtKB-KW"/>
</dbReference>
<dbReference type="Pfam" id="PF01951">
    <property type="entry name" value="Archease"/>
    <property type="match status" value="1"/>
</dbReference>